<dbReference type="EMBL" id="VSSQ01007322">
    <property type="protein sequence ID" value="MPM35552.1"/>
    <property type="molecule type" value="Genomic_DNA"/>
</dbReference>
<sequence length="38" mass="4306">MTNLYTHETEQEILVAGAIAKEIFAVPFWGVRERKAEG</sequence>
<accession>A0A644Z427</accession>
<name>A0A644Z427_9ZZZZ</name>
<dbReference type="AlphaFoldDB" id="A0A644Z427"/>
<organism evidence="1">
    <name type="scientific">bioreactor metagenome</name>
    <dbReference type="NCBI Taxonomy" id="1076179"/>
    <lineage>
        <taxon>unclassified sequences</taxon>
        <taxon>metagenomes</taxon>
        <taxon>ecological metagenomes</taxon>
    </lineage>
</organism>
<comment type="caution">
    <text evidence="1">The sequence shown here is derived from an EMBL/GenBank/DDBJ whole genome shotgun (WGS) entry which is preliminary data.</text>
</comment>
<protein>
    <submittedName>
        <fullName evidence="1">Uncharacterized protein</fullName>
    </submittedName>
</protein>
<gene>
    <name evidence="1" type="ORF">SDC9_82145</name>
</gene>
<proteinExistence type="predicted"/>
<reference evidence="1" key="1">
    <citation type="submission" date="2019-08" db="EMBL/GenBank/DDBJ databases">
        <authorList>
            <person name="Kucharzyk K."/>
            <person name="Murdoch R.W."/>
            <person name="Higgins S."/>
            <person name="Loffler F."/>
        </authorList>
    </citation>
    <scope>NUCLEOTIDE SEQUENCE</scope>
</reference>
<evidence type="ECO:0000313" key="1">
    <source>
        <dbReference type="EMBL" id="MPM35552.1"/>
    </source>
</evidence>